<keyword evidence="2" id="KW-1185">Reference proteome</keyword>
<dbReference type="OrthoDB" id="6247019at2759"/>
<comment type="caution">
    <text evidence="1">The sequence shown here is derived from an EMBL/GenBank/DDBJ whole genome shotgun (WGS) entry which is preliminary data.</text>
</comment>
<evidence type="ECO:0000313" key="2">
    <source>
        <dbReference type="Proteomes" id="UP000748531"/>
    </source>
</evidence>
<dbReference type="Proteomes" id="UP000748531">
    <property type="component" value="Unassembled WGS sequence"/>
</dbReference>
<reference evidence="1" key="1">
    <citation type="submission" date="2019-05" db="EMBL/GenBank/DDBJ databases">
        <title>Annotation for the trematode Paragonimus heterotremus.</title>
        <authorList>
            <person name="Choi Y.-J."/>
        </authorList>
    </citation>
    <scope>NUCLEOTIDE SEQUENCE</scope>
    <source>
        <strain evidence="1">LC</strain>
    </source>
</reference>
<name>A0A8J4T7A8_9TREM</name>
<protein>
    <submittedName>
        <fullName evidence="1">Uncharacterized protein</fullName>
    </submittedName>
</protein>
<evidence type="ECO:0000313" key="1">
    <source>
        <dbReference type="EMBL" id="KAF5398626.1"/>
    </source>
</evidence>
<gene>
    <name evidence="1" type="ORF">PHET_08103</name>
</gene>
<dbReference type="EMBL" id="LUCH01004801">
    <property type="protein sequence ID" value="KAF5398626.1"/>
    <property type="molecule type" value="Genomic_DNA"/>
</dbReference>
<sequence length="523" mass="57097">MSSEDDEFFDAPDAFTCSSHVRRWSDNEDEFVRSTFNFENKNVERRNRVESLKKSFAEHSYNVGSHIQQATGNTTSRTSLTDDNVFLHGLGSPENKGFLPVYAQTQDAPIGSALLTIAHPQELGDRPWLSHRSFLQASENASAISERKSELFTRSLMPAAAGLAGDPSATQLMSADLHNLIHSDLPAPHFFYNGRAHTVQPSSPPGAPRIPATIATLHTPCLFPTVLDQAPLHPFSVIPHLSETHTSSIQRTQVISSAPEVSYSSTPAQDSDAWVAYVKSWSLDAASPNGILHSSHQAPNTLIRPYTDGMPIPEPTGDMVVQKPICETLHPGRFDGVKPLDSSALSNLVSYQPACAGNACCLHKPRQFIDSAALHHRDSQLATDNMVTCRPVHTEICKHAATLPPPATIDFEDKGATLQATTDTMTSQRHTLNPIEAHFRSLTESGASLQDTVEPLTDSGAATSIGNSSAFRKISRFQRYFREAVSAVKSATRTKIFNQDEETSDEDEEVIGNQGIRVSHLSI</sequence>
<organism evidence="1 2">
    <name type="scientific">Paragonimus heterotremus</name>
    <dbReference type="NCBI Taxonomy" id="100268"/>
    <lineage>
        <taxon>Eukaryota</taxon>
        <taxon>Metazoa</taxon>
        <taxon>Spiralia</taxon>
        <taxon>Lophotrochozoa</taxon>
        <taxon>Platyhelminthes</taxon>
        <taxon>Trematoda</taxon>
        <taxon>Digenea</taxon>
        <taxon>Plagiorchiida</taxon>
        <taxon>Troglotremata</taxon>
        <taxon>Troglotrematidae</taxon>
        <taxon>Paragonimus</taxon>
    </lineage>
</organism>
<proteinExistence type="predicted"/>
<dbReference type="AlphaFoldDB" id="A0A8J4T7A8"/>
<accession>A0A8J4T7A8</accession>